<gene>
    <name evidence="2" type="ORF">GGQ80_003166</name>
</gene>
<dbReference type="RefSeq" id="WP_183986558.1">
    <property type="nucleotide sequence ID" value="NZ_JACIEV010000010.1"/>
</dbReference>
<dbReference type="Gene3D" id="1.10.10.10">
    <property type="entry name" value="Winged helix-like DNA-binding domain superfamily/Winged helix DNA-binding domain"/>
    <property type="match status" value="1"/>
</dbReference>
<dbReference type="InterPro" id="IPR016032">
    <property type="entry name" value="Sig_transdc_resp-reg_C-effctor"/>
</dbReference>
<dbReference type="SMART" id="SM00421">
    <property type="entry name" value="HTH_LUXR"/>
    <property type="match status" value="1"/>
</dbReference>
<proteinExistence type="predicted"/>
<evidence type="ECO:0000313" key="3">
    <source>
        <dbReference type="Proteomes" id="UP000529795"/>
    </source>
</evidence>
<evidence type="ECO:0000313" key="2">
    <source>
        <dbReference type="EMBL" id="MBB4155248.1"/>
    </source>
</evidence>
<dbReference type="GO" id="GO:0003677">
    <property type="term" value="F:DNA binding"/>
    <property type="evidence" value="ECO:0007669"/>
    <property type="project" value="UniProtKB-KW"/>
</dbReference>
<accession>A0A840FMV0</accession>
<dbReference type="EMBL" id="JACIEV010000010">
    <property type="protein sequence ID" value="MBB4155248.1"/>
    <property type="molecule type" value="Genomic_DNA"/>
</dbReference>
<reference evidence="2 3" key="1">
    <citation type="submission" date="2020-08" db="EMBL/GenBank/DDBJ databases">
        <title>Genomic Encyclopedia of Type Strains, Phase IV (KMG-IV): sequencing the most valuable type-strain genomes for metagenomic binning, comparative biology and taxonomic classification.</title>
        <authorList>
            <person name="Goeker M."/>
        </authorList>
    </citation>
    <scope>NUCLEOTIDE SEQUENCE [LARGE SCALE GENOMIC DNA]</scope>
    <source>
        <strain evidence="2 3">YC6723</strain>
    </source>
</reference>
<dbReference type="Pfam" id="PF00196">
    <property type="entry name" value="GerE"/>
    <property type="match status" value="1"/>
</dbReference>
<comment type="caution">
    <text evidence="2">The sequence shown here is derived from an EMBL/GenBank/DDBJ whole genome shotgun (WGS) entry which is preliminary data.</text>
</comment>
<feature type="domain" description="HTH luxR-type" evidence="1">
    <location>
        <begin position="289"/>
        <end position="354"/>
    </location>
</feature>
<organism evidence="2 3">
    <name type="scientific">Sphingomonas jinjuensis</name>
    <dbReference type="NCBI Taxonomy" id="535907"/>
    <lineage>
        <taxon>Bacteria</taxon>
        <taxon>Pseudomonadati</taxon>
        <taxon>Pseudomonadota</taxon>
        <taxon>Alphaproteobacteria</taxon>
        <taxon>Sphingomonadales</taxon>
        <taxon>Sphingomonadaceae</taxon>
        <taxon>Sphingomonas</taxon>
    </lineage>
</organism>
<keyword evidence="2" id="KW-0238">DNA-binding</keyword>
<dbReference type="InterPro" id="IPR000792">
    <property type="entry name" value="Tscrpt_reg_LuxR_C"/>
</dbReference>
<dbReference type="PROSITE" id="PS50043">
    <property type="entry name" value="HTH_LUXR_2"/>
    <property type="match status" value="1"/>
</dbReference>
<name>A0A840FMV0_9SPHN</name>
<keyword evidence="3" id="KW-1185">Reference proteome</keyword>
<evidence type="ECO:0000259" key="1">
    <source>
        <dbReference type="PROSITE" id="PS50043"/>
    </source>
</evidence>
<dbReference type="GO" id="GO:0006355">
    <property type="term" value="P:regulation of DNA-templated transcription"/>
    <property type="evidence" value="ECO:0007669"/>
    <property type="project" value="InterPro"/>
</dbReference>
<dbReference type="AlphaFoldDB" id="A0A840FMV0"/>
<dbReference type="InterPro" id="IPR036388">
    <property type="entry name" value="WH-like_DNA-bd_sf"/>
</dbReference>
<dbReference type="SUPFAM" id="SSF46894">
    <property type="entry name" value="C-terminal effector domain of the bipartite response regulators"/>
    <property type="match status" value="1"/>
</dbReference>
<protein>
    <submittedName>
        <fullName evidence="2">DNA-binding CsgD family transcriptional regulator</fullName>
    </submittedName>
</protein>
<sequence>MPAESRLIDDIYEASVAVEQWPAVLQRIADGVGAVGATIVTRSPVGVEIVASPRLEDVVAAYLAEGWGADPEHAAPLIADQWPGFRAEVDYRTPAEIAALPVHAEFLDPRGLYAGTGTVIQGTRDHAVHLAVEGFADHGRSCAAIPFLDRLRPHLARAISLSALRPDRSQLVVDSLALAGVAAAVVSAGGRLRSVNDRFGARMGDRMVETLGGLRFADPFLAEQLRIAITGNASRGTVRTVPIHGEAPGDVFAIHILPIVGSVRALCGSDGVLLMIADAHNASIPSADLLRLMFDLTPGEARVARLLASGTPIADAAAALGIGSGTVRTHLKAVFAKTGVARQVDLVRLLGGLGAPAPTIF</sequence>
<dbReference type="Proteomes" id="UP000529795">
    <property type="component" value="Unassembled WGS sequence"/>
</dbReference>